<dbReference type="Gene3D" id="3.40.50.150">
    <property type="entry name" value="Vaccinia Virus protein VP39"/>
    <property type="match status" value="1"/>
</dbReference>
<evidence type="ECO:0000313" key="1">
    <source>
        <dbReference type="EMBL" id="MBC8176740.1"/>
    </source>
</evidence>
<accession>A0A8J6MY07</accession>
<protein>
    <submittedName>
        <fullName evidence="1">Uncharacterized protein</fullName>
    </submittedName>
</protein>
<evidence type="ECO:0000313" key="2">
    <source>
        <dbReference type="Proteomes" id="UP000650524"/>
    </source>
</evidence>
<dbReference type="EMBL" id="JACNJD010000158">
    <property type="protein sequence ID" value="MBC8176740.1"/>
    <property type="molecule type" value="Genomic_DNA"/>
</dbReference>
<dbReference type="InterPro" id="IPR029063">
    <property type="entry name" value="SAM-dependent_MTases_sf"/>
</dbReference>
<comment type="caution">
    <text evidence="1">The sequence shown here is derived from an EMBL/GenBank/DDBJ whole genome shotgun (WGS) entry which is preliminary data.</text>
</comment>
<sequence>MDQHLKKSLAEVAGFYDRRKVGAVGPLGFRRSTDLMTLLACADRLISEEIIKPDETAFLDLGCADGRVNLFFSYLVKLSVGIELDEWTLEEYDPLRAELDSTLQQEGLLSPPVNIFLFHGDSTEKTTHDSIRRKTGTGIESFDIFYTYLIMHEEFAEILAEKAKKGSIFMVYGLNRILPRYPGFRLLQNLSPMEGILALYRKEA</sequence>
<gene>
    <name evidence="1" type="ORF">H8E19_04995</name>
</gene>
<organism evidence="1 2">
    <name type="scientific">Candidatus Desulfacyla euxinica</name>
    <dbReference type="NCBI Taxonomy" id="2841693"/>
    <lineage>
        <taxon>Bacteria</taxon>
        <taxon>Deltaproteobacteria</taxon>
        <taxon>Candidatus Desulfacyla</taxon>
    </lineage>
</organism>
<name>A0A8J6MY07_9DELT</name>
<reference evidence="1 2" key="1">
    <citation type="submission" date="2020-08" db="EMBL/GenBank/DDBJ databases">
        <title>Bridging the membrane lipid divide: bacteria of the FCB group superphylum have the potential to synthesize archaeal ether lipids.</title>
        <authorList>
            <person name="Villanueva L."/>
            <person name="Von Meijenfeldt F.A.B."/>
            <person name="Westbye A.B."/>
            <person name="Yadav S."/>
            <person name="Hopmans E.C."/>
            <person name="Dutilh B.E."/>
            <person name="Sinninghe Damste J.S."/>
        </authorList>
    </citation>
    <scope>NUCLEOTIDE SEQUENCE [LARGE SCALE GENOMIC DNA]</scope>
    <source>
        <strain evidence="1">NIOZ-UU27</strain>
    </source>
</reference>
<dbReference type="AlphaFoldDB" id="A0A8J6MY07"/>
<dbReference type="SUPFAM" id="SSF53335">
    <property type="entry name" value="S-adenosyl-L-methionine-dependent methyltransferases"/>
    <property type="match status" value="1"/>
</dbReference>
<dbReference type="Proteomes" id="UP000650524">
    <property type="component" value="Unassembled WGS sequence"/>
</dbReference>
<proteinExistence type="predicted"/>